<sequence length="162" mass="17412">MATTSASKSSSLSARELRAWRGMLRAHAALTKALDADLEAQHGIPLTSYEVLLLLADAPDHRMRMSDLADAVLLSRSGLTRLVDRMARDGLLERETCDSDARGAYARITPAGLTLLAAARRTHLAGVRARFLDHVAADEQDLLGSCWERVLGDSAEDGVACG</sequence>
<name>A0A6J7HSU0_9ZZZZ</name>
<dbReference type="InterPro" id="IPR039422">
    <property type="entry name" value="MarR/SlyA-like"/>
</dbReference>
<organism evidence="2">
    <name type="scientific">freshwater metagenome</name>
    <dbReference type="NCBI Taxonomy" id="449393"/>
    <lineage>
        <taxon>unclassified sequences</taxon>
        <taxon>metagenomes</taxon>
        <taxon>ecological metagenomes</taxon>
    </lineage>
</organism>
<dbReference type="SUPFAM" id="SSF46785">
    <property type="entry name" value="Winged helix' DNA-binding domain"/>
    <property type="match status" value="1"/>
</dbReference>
<gene>
    <name evidence="2" type="ORF">UFOPK3674_00452</name>
</gene>
<dbReference type="EMBL" id="CAFBMX010000002">
    <property type="protein sequence ID" value="CAB4919415.1"/>
    <property type="molecule type" value="Genomic_DNA"/>
</dbReference>
<accession>A0A6J7HSU0</accession>
<dbReference type="PANTHER" id="PTHR33164">
    <property type="entry name" value="TRANSCRIPTIONAL REGULATOR, MARR FAMILY"/>
    <property type="match status" value="1"/>
</dbReference>
<dbReference type="SMART" id="SM00347">
    <property type="entry name" value="HTH_MARR"/>
    <property type="match status" value="1"/>
</dbReference>
<dbReference type="InterPro" id="IPR036390">
    <property type="entry name" value="WH_DNA-bd_sf"/>
</dbReference>
<proteinExistence type="predicted"/>
<dbReference type="InterPro" id="IPR036388">
    <property type="entry name" value="WH-like_DNA-bd_sf"/>
</dbReference>
<feature type="domain" description="HTH marR-type" evidence="1">
    <location>
        <begin position="16"/>
        <end position="152"/>
    </location>
</feature>
<evidence type="ECO:0000313" key="2">
    <source>
        <dbReference type="EMBL" id="CAB4919415.1"/>
    </source>
</evidence>
<reference evidence="2" key="1">
    <citation type="submission" date="2020-05" db="EMBL/GenBank/DDBJ databases">
        <authorList>
            <person name="Chiriac C."/>
            <person name="Salcher M."/>
            <person name="Ghai R."/>
            <person name="Kavagutti S V."/>
        </authorList>
    </citation>
    <scope>NUCLEOTIDE SEQUENCE</scope>
</reference>
<dbReference type="PANTHER" id="PTHR33164:SF99">
    <property type="entry name" value="MARR FAMILY REGULATORY PROTEIN"/>
    <property type="match status" value="1"/>
</dbReference>
<dbReference type="GO" id="GO:0003700">
    <property type="term" value="F:DNA-binding transcription factor activity"/>
    <property type="evidence" value="ECO:0007669"/>
    <property type="project" value="InterPro"/>
</dbReference>
<dbReference type="Gene3D" id="1.10.10.10">
    <property type="entry name" value="Winged helix-like DNA-binding domain superfamily/Winged helix DNA-binding domain"/>
    <property type="match status" value="1"/>
</dbReference>
<dbReference type="Pfam" id="PF12802">
    <property type="entry name" value="MarR_2"/>
    <property type="match status" value="1"/>
</dbReference>
<dbReference type="GO" id="GO:0006950">
    <property type="term" value="P:response to stress"/>
    <property type="evidence" value="ECO:0007669"/>
    <property type="project" value="TreeGrafter"/>
</dbReference>
<protein>
    <submittedName>
        <fullName evidence="2">Unannotated protein</fullName>
    </submittedName>
</protein>
<dbReference type="InterPro" id="IPR000835">
    <property type="entry name" value="HTH_MarR-typ"/>
</dbReference>
<dbReference type="AlphaFoldDB" id="A0A6J7HSU0"/>
<evidence type="ECO:0000259" key="1">
    <source>
        <dbReference type="PROSITE" id="PS50995"/>
    </source>
</evidence>
<dbReference type="PRINTS" id="PR00598">
    <property type="entry name" value="HTHMARR"/>
</dbReference>
<dbReference type="PROSITE" id="PS50995">
    <property type="entry name" value="HTH_MARR_2"/>
    <property type="match status" value="1"/>
</dbReference>